<dbReference type="EMBL" id="BMQL01000116">
    <property type="protein sequence ID" value="GGR41250.1"/>
    <property type="molecule type" value="Genomic_DNA"/>
</dbReference>
<evidence type="ECO:0000313" key="1">
    <source>
        <dbReference type="EMBL" id="GGR41250.1"/>
    </source>
</evidence>
<dbReference type="Gene3D" id="1.10.10.10">
    <property type="entry name" value="Winged helix-like DNA-binding domain superfamily/Winged helix DNA-binding domain"/>
    <property type="match status" value="1"/>
</dbReference>
<gene>
    <name evidence="1" type="ORF">GCM10008957_56650</name>
</gene>
<proteinExistence type="predicted"/>
<dbReference type="AlphaFoldDB" id="A0A918KXU0"/>
<dbReference type="Proteomes" id="UP000603865">
    <property type="component" value="Unassembled WGS sequence"/>
</dbReference>
<comment type="caution">
    <text evidence="1">The sequence shown here is derived from an EMBL/GenBank/DDBJ whole genome shotgun (WGS) entry which is preliminary data.</text>
</comment>
<dbReference type="InterPro" id="IPR036388">
    <property type="entry name" value="WH-like_DNA-bd_sf"/>
</dbReference>
<dbReference type="InterPro" id="IPR036390">
    <property type="entry name" value="WH_DNA-bd_sf"/>
</dbReference>
<reference evidence="1" key="1">
    <citation type="journal article" date="2014" name="Int. J. Syst. Evol. Microbiol.">
        <title>Complete genome sequence of Corynebacterium casei LMG S-19264T (=DSM 44701T), isolated from a smear-ripened cheese.</title>
        <authorList>
            <consortium name="US DOE Joint Genome Institute (JGI-PGF)"/>
            <person name="Walter F."/>
            <person name="Albersmeier A."/>
            <person name="Kalinowski J."/>
            <person name="Ruckert C."/>
        </authorList>
    </citation>
    <scope>NUCLEOTIDE SEQUENCE</scope>
    <source>
        <strain evidence="1">JCM 31311</strain>
    </source>
</reference>
<sequence length="226" mass="25568">MQKPILPRAWHTVSNLEAAETLTQPRKLHYLMPFIGQERTVSDVASMLEVSPHRMLYQVRRLVRLELLEVVREVTRAGRAVRWYRAVADGFFVPFALTDAQTPAQLAQRLLDESRQVLEKQVGRAWMTAGSDLGSWGINVYCTPEGQVNTSLVPAPTPEVPRAFFDALLESASPAVWDSAFALALDRENAKALQRELSELTERYRKREQPGPPTHLIRLAMAPLDR</sequence>
<keyword evidence="2" id="KW-1185">Reference proteome</keyword>
<evidence type="ECO:0000313" key="2">
    <source>
        <dbReference type="Proteomes" id="UP000603865"/>
    </source>
</evidence>
<reference evidence="1" key="2">
    <citation type="submission" date="2020-09" db="EMBL/GenBank/DDBJ databases">
        <authorList>
            <person name="Sun Q."/>
            <person name="Ohkuma M."/>
        </authorList>
    </citation>
    <scope>NUCLEOTIDE SEQUENCE</scope>
    <source>
        <strain evidence="1">JCM 31311</strain>
    </source>
</reference>
<name>A0A918KXU0_9DEIO</name>
<organism evidence="1 2">
    <name type="scientific">Deinococcus ruber</name>
    <dbReference type="NCBI Taxonomy" id="1848197"/>
    <lineage>
        <taxon>Bacteria</taxon>
        <taxon>Thermotogati</taxon>
        <taxon>Deinococcota</taxon>
        <taxon>Deinococci</taxon>
        <taxon>Deinococcales</taxon>
        <taxon>Deinococcaceae</taxon>
        <taxon>Deinococcus</taxon>
    </lineage>
</organism>
<dbReference type="SUPFAM" id="SSF46785">
    <property type="entry name" value="Winged helix' DNA-binding domain"/>
    <property type="match status" value="1"/>
</dbReference>
<protein>
    <submittedName>
        <fullName evidence="1">Transcriptional regulator</fullName>
    </submittedName>
</protein>
<accession>A0A918KXU0</accession>